<evidence type="ECO:0000259" key="1">
    <source>
        <dbReference type="PROSITE" id="PS50878"/>
    </source>
</evidence>
<evidence type="ECO:0000313" key="3">
    <source>
        <dbReference type="Proteomes" id="UP001497623"/>
    </source>
</evidence>
<dbReference type="InterPro" id="IPR052055">
    <property type="entry name" value="Hepadnavirus_pol/RT"/>
</dbReference>
<comment type="caution">
    <text evidence="2">The sequence shown here is derived from an EMBL/GenBank/DDBJ whole genome shotgun (WGS) entry which is preliminary data.</text>
</comment>
<dbReference type="CDD" id="cd03714">
    <property type="entry name" value="RT_DIRS1"/>
    <property type="match status" value="1"/>
</dbReference>
<evidence type="ECO:0000313" key="2">
    <source>
        <dbReference type="EMBL" id="CAL4103559.1"/>
    </source>
</evidence>
<dbReference type="Gene3D" id="3.10.10.10">
    <property type="entry name" value="HIV Type 1 Reverse Transcriptase, subunit A, domain 1"/>
    <property type="match status" value="1"/>
</dbReference>
<feature type="non-terminal residue" evidence="2">
    <location>
        <position position="580"/>
    </location>
</feature>
<dbReference type="Pfam" id="PF00078">
    <property type="entry name" value="RVT_1"/>
    <property type="match status" value="1"/>
</dbReference>
<dbReference type="CDD" id="cd09275">
    <property type="entry name" value="RNase_HI_RT_DIRS1"/>
    <property type="match status" value="1"/>
</dbReference>
<sequence>CPTGFSHPSWETEEEAWLLLIGRHRSAWDALGDPVATDIMTGGLRLHFRSPPPLSLLPPPRAIPNPSQLPAIRSFLPGLLSRRIIRKIYFPRLLFFSRLFLVGKKGGSLRLVIDLSLLNQFLFIPSFHMESVPLIASGIVDPLWGCTLDLEDAYYHVPVNWFFQMFLAFVIDGQVYVFQYLPFGLSTAPWAFNRVMKPIKSHLHQLAFRVHSFLDDFLFLHSRRDGLEDLTEYALSLFRKLGFRINLKKSFLSPSQTVEYLGVIFHLDSLTLSLPQAKIRSITSLCLDTLALSHRSRRQLESLIGLLNFASSLVPLGRLRLRPLISWMNSHSVPSSRDLPVPLLPPFKSLLEIWSDPTFLSTPVPMTVPTPTIQLMTDASLSGWSGVILPYTVSGTWPLDYSSQSINWLELMAIFLSLSHFLPLIRGKSILVMSDNTTAVACLLNQGTLRSDSLMSLSQSILEFCLLHSITPVPKHLCGALNVLADQGSRPNPVSTEWSLDPSTFQWLSDLAGPFQVDLFATRDNSHLPAFVSPFPDPLAVEINALSLHWDAWDSLYLFPPVALLNQVVPRLCLFPGSGV</sequence>
<gene>
    <name evidence="2" type="ORF">MNOR_LOCUS17595</name>
</gene>
<dbReference type="InterPro" id="IPR043128">
    <property type="entry name" value="Rev_trsase/Diguanyl_cyclase"/>
</dbReference>
<feature type="non-terminal residue" evidence="2">
    <location>
        <position position="1"/>
    </location>
</feature>
<dbReference type="SUPFAM" id="SSF56672">
    <property type="entry name" value="DNA/RNA polymerases"/>
    <property type="match status" value="1"/>
</dbReference>
<dbReference type="EMBL" id="CAXKWB010012163">
    <property type="protein sequence ID" value="CAL4103559.1"/>
    <property type="molecule type" value="Genomic_DNA"/>
</dbReference>
<dbReference type="PANTHER" id="PTHR33050:SF7">
    <property type="entry name" value="RIBONUCLEASE H"/>
    <property type="match status" value="1"/>
</dbReference>
<name>A0AAV2QZJ3_MEGNR</name>
<dbReference type="Proteomes" id="UP001497623">
    <property type="component" value="Unassembled WGS sequence"/>
</dbReference>
<dbReference type="InterPro" id="IPR000477">
    <property type="entry name" value="RT_dom"/>
</dbReference>
<feature type="domain" description="Reverse transcriptase" evidence="1">
    <location>
        <begin position="83"/>
        <end position="265"/>
    </location>
</feature>
<dbReference type="AlphaFoldDB" id="A0AAV2QZJ3"/>
<dbReference type="PANTHER" id="PTHR33050">
    <property type="entry name" value="REVERSE TRANSCRIPTASE DOMAIN-CONTAINING PROTEIN"/>
    <property type="match status" value="1"/>
</dbReference>
<accession>A0AAV2QZJ3</accession>
<keyword evidence="3" id="KW-1185">Reference proteome</keyword>
<organism evidence="2 3">
    <name type="scientific">Meganyctiphanes norvegica</name>
    <name type="common">Northern krill</name>
    <name type="synonym">Thysanopoda norvegica</name>
    <dbReference type="NCBI Taxonomy" id="48144"/>
    <lineage>
        <taxon>Eukaryota</taxon>
        <taxon>Metazoa</taxon>
        <taxon>Ecdysozoa</taxon>
        <taxon>Arthropoda</taxon>
        <taxon>Crustacea</taxon>
        <taxon>Multicrustacea</taxon>
        <taxon>Malacostraca</taxon>
        <taxon>Eumalacostraca</taxon>
        <taxon>Eucarida</taxon>
        <taxon>Euphausiacea</taxon>
        <taxon>Euphausiidae</taxon>
        <taxon>Meganyctiphanes</taxon>
    </lineage>
</organism>
<reference evidence="2 3" key="1">
    <citation type="submission" date="2024-05" db="EMBL/GenBank/DDBJ databases">
        <authorList>
            <person name="Wallberg A."/>
        </authorList>
    </citation>
    <scope>NUCLEOTIDE SEQUENCE [LARGE SCALE GENOMIC DNA]</scope>
</reference>
<dbReference type="PROSITE" id="PS50878">
    <property type="entry name" value="RT_POL"/>
    <property type="match status" value="1"/>
</dbReference>
<proteinExistence type="predicted"/>
<dbReference type="InterPro" id="IPR043502">
    <property type="entry name" value="DNA/RNA_pol_sf"/>
</dbReference>
<protein>
    <recommendedName>
        <fullName evidence="1">Reverse transcriptase domain-containing protein</fullName>
    </recommendedName>
</protein>
<dbReference type="Gene3D" id="3.30.70.270">
    <property type="match status" value="1"/>
</dbReference>
<dbReference type="GO" id="GO:0071897">
    <property type="term" value="P:DNA biosynthetic process"/>
    <property type="evidence" value="ECO:0007669"/>
    <property type="project" value="UniProtKB-ARBA"/>
</dbReference>